<proteinExistence type="inferred from homology"/>
<reference evidence="18" key="2">
    <citation type="submission" date="2018-07" db="EMBL/GenBank/DDBJ databases">
        <authorList>
            <person name="Quirk P.G."/>
            <person name="Krulwich T.A."/>
        </authorList>
    </citation>
    <scope>NUCLEOTIDE SEQUENCE</scope>
</reference>
<evidence type="ECO:0000256" key="1">
    <source>
        <dbReference type="ARBA" id="ARBA00001947"/>
    </source>
</evidence>
<dbReference type="GO" id="GO:0004181">
    <property type="term" value="F:metallocarboxypeptidase activity"/>
    <property type="evidence" value="ECO:0007669"/>
    <property type="project" value="InterPro"/>
</dbReference>
<evidence type="ECO:0000313" key="18">
    <source>
        <dbReference type="EMBL" id="SSX32637.1"/>
    </source>
</evidence>
<dbReference type="PROSITE" id="PS00132">
    <property type="entry name" value="CARBOXYPEPT_ZN_1"/>
    <property type="match status" value="1"/>
</dbReference>
<name>A0A336L5U0_CULSO</name>
<evidence type="ECO:0000256" key="14">
    <source>
        <dbReference type="ARBA" id="ARBA00069039"/>
    </source>
</evidence>
<evidence type="ECO:0000256" key="4">
    <source>
        <dbReference type="ARBA" id="ARBA00022525"/>
    </source>
</evidence>
<dbReference type="Pfam" id="PF00246">
    <property type="entry name" value="Peptidase_M14"/>
    <property type="match status" value="1"/>
</dbReference>
<dbReference type="EMBL" id="UFQS01002091">
    <property type="protein sequence ID" value="SSX13198.1"/>
    <property type="molecule type" value="Genomic_DNA"/>
</dbReference>
<dbReference type="InterPro" id="IPR057247">
    <property type="entry name" value="CARBOXYPEPT_ZN_2"/>
</dbReference>
<dbReference type="AlphaFoldDB" id="A0A336L5U0"/>
<protein>
    <recommendedName>
        <fullName evidence="14">Zinc carboxypeptidase A 1</fullName>
    </recommendedName>
</protein>
<dbReference type="InterPro" id="IPR000834">
    <property type="entry name" value="Peptidase_M14"/>
</dbReference>
<feature type="domain" description="Peptidase M14" evidence="16">
    <location>
        <begin position="105"/>
        <end position="399"/>
    </location>
</feature>
<dbReference type="PANTHER" id="PTHR11705">
    <property type="entry name" value="PROTEASE FAMILY M14 CARBOXYPEPTIDASE A,B"/>
    <property type="match status" value="1"/>
</dbReference>
<dbReference type="EMBL" id="UFQT01002091">
    <property type="protein sequence ID" value="SSX32637.1"/>
    <property type="molecule type" value="Genomic_DNA"/>
</dbReference>
<accession>A0A336L5U0</accession>
<dbReference type="CDD" id="cd03860">
    <property type="entry name" value="M14_CP_A-B_like"/>
    <property type="match status" value="1"/>
</dbReference>
<evidence type="ECO:0000256" key="9">
    <source>
        <dbReference type="ARBA" id="ARBA00022801"/>
    </source>
</evidence>
<gene>
    <name evidence="17" type="primary">CSON005222</name>
</gene>
<comment type="cofactor">
    <cofactor evidence="1">
        <name>Zn(2+)</name>
        <dbReference type="ChEBI" id="CHEBI:29105"/>
    </cofactor>
</comment>
<dbReference type="SUPFAM" id="SSF53187">
    <property type="entry name" value="Zn-dependent exopeptidases"/>
    <property type="match status" value="1"/>
</dbReference>
<reference evidence="17" key="1">
    <citation type="submission" date="2018-04" db="EMBL/GenBank/DDBJ databases">
        <authorList>
            <person name="Go L.Y."/>
            <person name="Mitchell J.A."/>
        </authorList>
    </citation>
    <scope>NUCLEOTIDE SEQUENCE</scope>
    <source>
        <tissue evidence="17">Whole organism</tissue>
    </source>
</reference>
<dbReference type="Pfam" id="PF02244">
    <property type="entry name" value="Propep_M14"/>
    <property type="match status" value="1"/>
</dbReference>
<keyword evidence="10" id="KW-0862">Zinc</keyword>
<evidence type="ECO:0000256" key="6">
    <source>
        <dbReference type="ARBA" id="ARBA00022670"/>
    </source>
</evidence>
<dbReference type="Gene3D" id="3.30.70.340">
    <property type="entry name" value="Metallocarboxypeptidase-like"/>
    <property type="match status" value="1"/>
</dbReference>
<keyword evidence="7" id="KW-0479">Metal-binding</keyword>
<evidence type="ECO:0000256" key="13">
    <source>
        <dbReference type="ARBA" id="ARBA00057299"/>
    </source>
</evidence>
<keyword evidence="11" id="KW-0482">Metalloprotease</keyword>
<comment type="subcellular location">
    <subcellularLocation>
        <location evidence="2">Secreted</location>
    </subcellularLocation>
</comment>
<keyword evidence="12" id="KW-1015">Disulfide bond</keyword>
<dbReference type="PANTHER" id="PTHR11705:SF60">
    <property type="entry name" value="FI16720P1"/>
    <property type="match status" value="1"/>
</dbReference>
<evidence type="ECO:0000256" key="10">
    <source>
        <dbReference type="ARBA" id="ARBA00022833"/>
    </source>
</evidence>
<dbReference type="FunFam" id="3.40.630.10:FF:000040">
    <property type="entry name" value="zinc carboxypeptidase"/>
    <property type="match status" value="1"/>
</dbReference>
<dbReference type="SUPFAM" id="SSF54897">
    <property type="entry name" value="Protease propeptides/inhibitors"/>
    <property type="match status" value="1"/>
</dbReference>
<dbReference type="PROSITE" id="PS52035">
    <property type="entry name" value="PEPTIDASE_M14"/>
    <property type="match status" value="1"/>
</dbReference>
<dbReference type="PROSITE" id="PS00133">
    <property type="entry name" value="CARBOXYPEPT_ZN_2"/>
    <property type="match status" value="1"/>
</dbReference>
<evidence type="ECO:0000256" key="5">
    <source>
        <dbReference type="ARBA" id="ARBA00022645"/>
    </source>
</evidence>
<dbReference type="InterPro" id="IPR003146">
    <property type="entry name" value="M14A_act_pep"/>
</dbReference>
<keyword evidence="4" id="KW-0964">Secreted</keyword>
<keyword evidence="8" id="KW-0732">Signal</keyword>
<dbReference type="FunFam" id="3.30.70.340:FF:000002">
    <property type="entry name" value="Carboxypeptidase A"/>
    <property type="match status" value="1"/>
</dbReference>
<evidence type="ECO:0000256" key="12">
    <source>
        <dbReference type="ARBA" id="ARBA00023157"/>
    </source>
</evidence>
<dbReference type="GO" id="GO:0006508">
    <property type="term" value="P:proteolysis"/>
    <property type="evidence" value="ECO:0007669"/>
    <property type="project" value="UniProtKB-KW"/>
</dbReference>
<evidence type="ECO:0000313" key="17">
    <source>
        <dbReference type="EMBL" id="SSX13198.1"/>
    </source>
</evidence>
<organism evidence="17">
    <name type="scientific">Culicoides sonorensis</name>
    <name type="common">Biting midge</name>
    <dbReference type="NCBI Taxonomy" id="179676"/>
    <lineage>
        <taxon>Eukaryota</taxon>
        <taxon>Metazoa</taxon>
        <taxon>Ecdysozoa</taxon>
        <taxon>Arthropoda</taxon>
        <taxon>Hexapoda</taxon>
        <taxon>Insecta</taxon>
        <taxon>Pterygota</taxon>
        <taxon>Neoptera</taxon>
        <taxon>Endopterygota</taxon>
        <taxon>Diptera</taxon>
        <taxon>Nematocera</taxon>
        <taxon>Chironomoidea</taxon>
        <taxon>Ceratopogonidae</taxon>
        <taxon>Ceratopogoninae</taxon>
        <taxon>Culicoides</taxon>
        <taxon>Monoculicoides</taxon>
    </lineage>
</organism>
<evidence type="ECO:0000256" key="7">
    <source>
        <dbReference type="ARBA" id="ARBA00022723"/>
    </source>
</evidence>
<feature type="active site" description="Proton donor/acceptor" evidence="15">
    <location>
        <position position="363"/>
    </location>
</feature>
<evidence type="ECO:0000256" key="3">
    <source>
        <dbReference type="ARBA" id="ARBA00005988"/>
    </source>
</evidence>
<keyword evidence="5" id="KW-0121">Carboxypeptidase</keyword>
<dbReference type="PRINTS" id="PR00765">
    <property type="entry name" value="CRBOXYPTASEA"/>
</dbReference>
<evidence type="ECO:0000256" key="8">
    <source>
        <dbReference type="ARBA" id="ARBA00022729"/>
    </source>
</evidence>
<evidence type="ECO:0000256" key="11">
    <source>
        <dbReference type="ARBA" id="ARBA00023049"/>
    </source>
</evidence>
<dbReference type="Gene3D" id="3.40.630.10">
    <property type="entry name" value="Zn peptidases"/>
    <property type="match status" value="1"/>
</dbReference>
<dbReference type="InterPro" id="IPR036990">
    <property type="entry name" value="M14A-like_propep"/>
</dbReference>
<dbReference type="InterPro" id="IPR057246">
    <property type="entry name" value="CARBOXYPEPT_ZN_1"/>
</dbReference>
<evidence type="ECO:0000259" key="16">
    <source>
        <dbReference type="PROSITE" id="PS52035"/>
    </source>
</evidence>
<dbReference type="GO" id="GO:0008270">
    <property type="term" value="F:zinc ion binding"/>
    <property type="evidence" value="ECO:0007669"/>
    <property type="project" value="InterPro"/>
</dbReference>
<evidence type="ECO:0000256" key="15">
    <source>
        <dbReference type="PROSITE-ProRule" id="PRU01379"/>
    </source>
</evidence>
<sequence length="407" mass="46820">MDFKARYDHYRLYRVYLRNEEQLKAFQELETRSDSYVFYGHARVVGQSVTIMVAAHKTAEFIVDILQRYDVRNEILEYNIQRKIDEESLTVAPKTTPGSEFDWKRYFHLETINNWMEMCCQDHSFVTSVELGLSFEGIPIKGVKVAFNQDPKPTIFVEGGIHAREWISPATATFILNEIINSQDPKITDLRLNYNWYFFPIVNPDGYKFTFEFDRLWRKNRQPHGLYKGVDLNRNFDSNWNGIGSSSDPPSYDYCGSSAFSEPEAASISKFIKDHAEKENIKTYIALHSYSQLVMFPYGHTSDHIANYDHHKAIVEKAQEAIRQTNGRIYNVGSKHETIYPSSGGSIDWAYAEGNIPISITFELRGPSDSRDMFLLPANEIIPTAQEALAAFIAIVNEAKALGYYNK</sequence>
<keyword evidence="6" id="KW-0645">Protease</keyword>
<dbReference type="SMART" id="SM00631">
    <property type="entry name" value="Zn_pept"/>
    <property type="match status" value="1"/>
</dbReference>
<dbReference type="GO" id="GO:0005615">
    <property type="term" value="C:extracellular space"/>
    <property type="evidence" value="ECO:0007669"/>
    <property type="project" value="TreeGrafter"/>
</dbReference>
<comment type="function">
    <text evidence="13">Involved in the digestion of the blood meal.</text>
</comment>
<dbReference type="OMA" id="ATYFIDQ"/>
<dbReference type="VEuPathDB" id="VectorBase:CSON005222"/>
<comment type="similarity">
    <text evidence="3 15">Belongs to the peptidase M14 family.</text>
</comment>
<evidence type="ECO:0000256" key="2">
    <source>
        <dbReference type="ARBA" id="ARBA00004613"/>
    </source>
</evidence>
<keyword evidence="9" id="KW-0378">Hydrolase</keyword>